<gene>
    <name evidence="1" type="ORF">GGR20_000137</name>
</gene>
<sequence>MQGEVQMYLRTIEPANATGEVADLYNAEIASMGRVMAATQCWSTRPDMIMPTEHLLHQMRDDFSLGLLNFRLITFVAAKFVPSSYCSHVYFKLISNALGRERALAIHRDYRTAGLTEQQVAMLAYAEQITKDASRISQTDIDHLRSVGLSDLNIADIALAASYRNFMSRYFDAVGASAEPDFLDSDLEVRAEMAVGKPA</sequence>
<dbReference type="GO" id="GO:0004601">
    <property type="term" value="F:peroxidase activity"/>
    <property type="evidence" value="ECO:0007669"/>
    <property type="project" value="UniProtKB-KW"/>
</dbReference>
<proteinExistence type="predicted"/>
<evidence type="ECO:0000313" key="2">
    <source>
        <dbReference type="Proteomes" id="UP000547011"/>
    </source>
</evidence>
<name>A0A7W6NAC9_9HYPH</name>
<dbReference type="RefSeq" id="WP_246349350.1">
    <property type="nucleotide sequence ID" value="NZ_JACIEW010000001.1"/>
</dbReference>
<keyword evidence="1" id="KW-0575">Peroxidase</keyword>
<dbReference type="Proteomes" id="UP000547011">
    <property type="component" value="Unassembled WGS sequence"/>
</dbReference>
<accession>A0A7W6NAC9</accession>
<keyword evidence="1" id="KW-0560">Oxidoreductase</keyword>
<keyword evidence="2" id="KW-1185">Reference proteome</keyword>
<dbReference type="EMBL" id="JACIEW010000001">
    <property type="protein sequence ID" value="MBB4050519.1"/>
    <property type="molecule type" value="Genomic_DNA"/>
</dbReference>
<organism evidence="1 2">
    <name type="scientific">Devosia subaequoris</name>
    <dbReference type="NCBI Taxonomy" id="395930"/>
    <lineage>
        <taxon>Bacteria</taxon>
        <taxon>Pseudomonadati</taxon>
        <taxon>Pseudomonadota</taxon>
        <taxon>Alphaproteobacteria</taxon>
        <taxon>Hyphomicrobiales</taxon>
        <taxon>Devosiaceae</taxon>
        <taxon>Devosia</taxon>
    </lineage>
</organism>
<dbReference type="Gene3D" id="1.20.1290.10">
    <property type="entry name" value="AhpD-like"/>
    <property type="match status" value="1"/>
</dbReference>
<evidence type="ECO:0000313" key="1">
    <source>
        <dbReference type="EMBL" id="MBB4050519.1"/>
    </source>
</evidence>
<dbReference type="SUPFAM" id="SSF69118">
    <property type="entry name" value="AhpD-like"/>
    <property type="match status" value="1"/>
</dbReference>
<reference evidence="1 2" key="1">
    <citation type="submission" date="2020-08" db="EMBL/GenBank/DDBJ databases">
        <title>Genomic Encyclopedia of Type Strains, Phase IV (KMG-IV): sequencing the most valuable type-strain genomes for metagenomic binning, comparative biology and taxonomic classification.</title>
        <authorList>
            <person name="Goeker M."/>
        </authorList>
    </citation>
    <scope>NUCLEOTIDE SEQUENCE [LARGE SCALE GENOMIC DNA]</scope>
    <source>
        <strain evidence="1 2">DSM 23447</strain>
    </source>
</reference>
<comment type="caution">
    <text evidence="1">The sequence shown here is derived from an EMBL/GenBank/DDBJ whole genome shotgun (WGS) entry which is preliminary data.</text>
</comment>
<dbReference type="InterPro" id="IPR029032">
    <property type="entry name" value="AhpD-like"/>
</dbReference>
<protein>
    <submittedName>
        <fullName evidence="1">Putative peroxidase-related enzyme</fullName>
    </submittedName>
</protein>
<dbReference type="AlphaFoldDB" id="A0A7W6NAC9"/>